<keyword evidence="2" id="KW-0449">Lipoprotein</keyword>
<dbReference type="PANTHER" id="PTHR46195">
    <property type="entry name" value="HEAVY METAL-ASSOCIATED ISOPRENYLATED PLANT PROTEIN 7"/>
    <property type="match status" value="1"/>
</dbReference>
<proteinExistence type="inferred from homology"/>
<comment type="similarity">
    <text evidence="3">Belongs to the HIPP family.</text>
</comment>
<dbReference type="PANTHER" id="PTHR46195:SF18">
    <property type="entry name" value="SUPEROXIDE DISMUTASE 1 COPPER CHAPERONE-LIKE PROTEIN"/>
    <property type="match status" value="1"/>
</dbReference>
<organism evidence="5 6">
    <name type="scientific">Canna indica</name>
    <name type="common">Indian-shot</name>
    <dbReference type="NCBI Taxonomy" id="4628"/>
    <lineage>
        <taxon>Eukaryota</taxon>
        <taxon>Viridiplantae</taxon>
        <taxon>Streptophyta</taxon>
        <taxon>Embryophyta</taxon>
        <taxon>Tracheophyta</taxon>
        <taxon>Spermatophyta</taxon>
        <taxon>Magnoliopsida</taxon>
        <taxon>Liliopsida</taxon>
        <taxon>Zingiberales</taxon>
        <taxon>Cannaceae</taxon>
        <taxon>Canna</taxon>
    </lineage>
</organism>
<protein>
    <submittedName>
        <fullName evidence="5">Heavy metal-associated isoprenylated plant protein 19-like</fullName>
    </submittedName>
</protein>
<evidence type="ECO:0000256" key="3">
    <source>
        <dbReference type="ARBA" id="ARBA00024045"/>
    </source>
</evidence>
<evidence type="ECO:0000256" key="4">
    <source>
        <dbReference type="SAM" id="MobiDB-lite"/>
    </source>
</evidence>
<dbReference type="GO" id="GO:0046872">
    <property type="term" value="F:metal ion binding"/>
    <property type="evidence" value="ECO:0007669"/>
    <property type="project" value="UniProtKB-KW"/>
</dbReference>
<dbReference type="EMBL" id="CP136898">
    <property type="protein sequence ID" value="WOL19989.1"/>
    <property type="molecule type" value="Genomic_DNA"/>
</dbReference>
<dbReference type="Proteomes" id="UP001327560">
    <property type="component" value="Chromosome 9"/>
</dbReference>
<keyword evidence="2" id="KW-0636">Prenylation</keyword>
<gene>
    <name evidence="5" type="ORF">Cni_G28791</name>
</gene>
<dbReference type="AlphaFoldDB" id="A0AAQ3L427"/>
<dbReference type="Gene3D" id="3.30.70.100">
    <property type="match status" value="1"/>
</dbReference>
<evidence type="ECO:0000313" key="5">
    <source>
        <dbReference type="EMBL" id="WOL19989.1"/>
    </source>
</evidence>
<keyword evidence="6" id="KW-1185">Reference proteome</keyword>
<dbReference type="InterPro" id="IPR044577">
    <property type="entry name" value="HIPP4/7/8/17/18/19"/>
</dbReference>
<feature type="compositionally biased region" description="Basic and acidic residues" evidence="4">
    <location>
        <begin position="63"/>
        <end position="74"/>
    </location>
</feature>
<evidence type="ECO:0000313" key="6">
    <source>
        <dbReference type="Proteomes" id="UP001327560"/>
    </source>
</evidence>
<keyword evidence="1" id="KW-0479">Metal-binding</keyword>
<reference evidence="5 6" key="1">
    <citation type="submission" date="2023-10" db="EMBL/GenBank/DDBJ databases">
        <title>Chromosome-scale genome assembly provides insights into flower coloration mechanisms of Canna indica.</title>
        <authorList>
            <person name="Li C."/>
        </authorList>
    </citation>
    <scope>NUCLEOTIDE SEQUENCE [LARGE SCALE GENOMIC DNA]</scope>
    <source>
        <tissue evidence="5">Flower</tissue>
    </source>
</reference>
<sequence length="119" mass="12959">MATTSVVTVAEEDSQAGQCPSTGVNYVKVDMSIHNVIVTGDIEPDKVVKKLKKKTGKRADIIKQDSVEDNKNEEAETTDECSNHQDGTSVVLPPDDFDQELVQYLSIFSDDNPNGCSIV</sequence>
<accession>A0AAQ3L427</accession>
<evidence type="ECO:0000256" key="2">
    <source>
        <dbReference type="ARBA" id="ARBA00023289"/>
    </source>
</evidence>
<evidence type="ECO:0000256" key="1">
    <source>
        <dbReference type="ARBA" id="ARBA00022723"/>
    </source>
</evidence>
<name>A0AAQ3L427_9LILI</name>
<feature type="region of interest" description="Disordered" evidence="4">
    <location>
        <begin position="63"/>
        <end position="90"/>
    </location>
</feature>